<dbReference type="InterPro" id="IPR032816">
    <property type="entry name" value="VTT_dom"/>
</dbReference>
<feature type="compositionally biased region" description="Low complexity" evidence="10">
    <location>
        <begin position="44"/>
        <end position="56"/>
    </location>
</feature>
<evidence type="ECO:0000313" key="13">
    <source>
        <dbReference type="EMBL" id="KZO90863.1"/>
    </source>
</evidence>
<evidence type="ECO:0000256" key="4">
    <source>
        <dbReference type="ARBA" id="ARBA00013533"/>
    </source>
</evidence>
<evidence type="ECO:0000256" key="5">
    <source>
        <dbReference type="ARBA" id="ARBA00020673"/>
    </source>
</evidence>
<accession>A0A167GSL1</accession>
<keyword evidence="6 11" id="KW-0812">Transmembrane</keyword>
<dbReference type="PANTHER" id="PTHR47549:SF2">
    <property type="entry name" value="GOLGI APPARATUS MEMBRANE PROTEIN TVP38"/>
    <property type="match status" value="1"/>
</dbReference>
<evidence type="ECO:0000256" key="10">
    <source>
        <dbReference type="SAM" id="MobiDB-lite"/>
    </source>
</evidence>
<dbReference type="AlphaFoldDB" id="A0A167GSL1"/>
<comment type="similarity">
    <text evidence="3">Belongs to the TVP38/TMEM64 family.</text>
</comment>
<evidence type="ECO:0000256" key="8">
    <source>
        <dbReference type="ARBA" id="ARBA00023034"/>
    </source>
</evidence>
<reference evidence="13 14" key="1">
    <citation type="journal article" date="2016" name="Mol. Biol. Evol.">
        <title>Comparative Genomics of Early-Diverging Mushroom-Forming Fungi Provides Insights into the Origins of Lignocellulose Decay Capabilities.</title>
        <authorList>
            <person name="Nagy L.G."/>
            <person name="Riley R."/>
            <person name="Tritt A."/>
            <person name="Adam C."/>
            <person name="Daum C."/>
            <person name="Floudas D."/>
            <person name="Sun H."/>
            <person name="Yadav J.S."/>
            <person name="Pangilinan J."/>
            <person name="Larsson K.H."/>
            <person name="Matsuura K."/>
            <person name="Barry K."/>
            <person name="Labutti K."/>
            <person name="Kuo R."/>
            <person name="Ohm R.A."/>
            <person name="Bhattacharya S.S."/>
            <person name="Shirouzu T."/>
            <person name="Yoshinaga Y."/>
            <person name="Martin F.M."/>
            <person name="Grigoriev I.V."/>
            <person name="Hibbett D.S."/>
        </authorList>
    </citation>
    <scope>NUCLEOTIDE SEQUENCE [LARGE SCALE GENOMIC DNA]</scope>
    <source>
        <strain evidence="13 14">TUFC12733</strain>
    </source>
</reference>
<dbReference type="InterPro" id="IPR051076">
    <property type="entry name" value="Golgi_membrane_TVP38/TMEM64"/>
</dbReference>
<dbReference type="Proteomes" id="UP000076738">
    <property type="component" value="Unassembled WGS sequence"/>
</dbReference>
<feature type="compositionally biased region" description="Pro residues" evidence="10">
    <location>
        <begin position="1"/>
        <end position="10"/>
    </location>
</feature>
<name>A0A167GSL1_CALVF</name>
<evidence type="ECO:0000256" key="11">
    <source>
        <dbReference type="SAM" id="Phobius"/>
    </source>
</evidence>
<evidence type="ECO:0000256" key="2">
    <source>
        <dbReference type="ARBA" id="ARBA00004653"/>
    </source>
</evidence>
<dbReference type="OrthoDB" id="166803at2759"/>
<protein>
    <recommendedName>
        <fullName evidence="4">Golgi apparatus membrane protein TVP38</fullName>
    </recommendedName>
    <alternativeName>
        <fullName evidence="5">Golgi apparatus membrane protein tvp38</fullName>
    </alternativeName>
</protein>
<evidence type="ECO:0000313" key="14">
    <source>
        <dbReference type="Proteomes" id="UP000076738"/>
    </source>
</evidence>
<evidence type="ECO:0000256" key="3">
    <source>
        <dbReference type="ARBA" id="ARBA00008640"/>
    </source>
</evidence>
<evidence type="ECO:0000256" key="1">
    <source>
        <dbReference type="ARBA" id="ARBA00002978"/>
    </source>
</evidence>
<dbReference type="STRING" id="1330018.A0A167GSL1"/>
<feature type="domain" description="VTT" evidence="12">
    <location>
        <begin position="165"/>
        <end position="229"/>
    </location>
</feature>
<dbReference type="GO" id="GO:0012505">
    <property type="term" value="C:endomembrane system"/>
    <property type="evidence" value="ECO:0007669"/>
    <property type="project" value="UniProtKB-SubCell"/>
</dbReference>
<dbReference type="Pfam" id="PF09335">
    <property type="entry name" value="VTT_dom"/>
    <property type="match status" value="1"/>
</dbReference>
<evidence type="ECO:0000256" key="6">
    <source>
        <dbReference type="ARBA" id="ARBA00022692"/>
    </source>
</evidence>
<feature type="transmembrane region" description="Helical" evidence="11">
    <location>
        <begin position="167"/>
        <end position="191"/>
    </location>
</feature>
<organism evidence="13 14">
    <name type="scientific">Calocera viscosa (strain TUFC12733)</name>
    <dbReference type="NCBI Taxonomy" id="1330018"/>
    <lineage>
        <taxon>Eukaryota</taxon>
        <taxon>Fungi</taxon>
        <taxon>Dikarya</taxon>
        <taxon>Basidiomycota</taxon>
        <taxon>Agaricomycotina</taxon>
        <taxon>Dacrymycetes</taxon>
        <taxon>Dacrymycetales</taxon>
        <taxon>Dacrymycetaceae</taxon>
        <taxon>Calocera</taxon>
    </lineage>
</organism>
<comment type="function">
    <text evidence="1">Golgi membrane protein involved in vesicular trafficking and spindle migration.</text>
</comment>
<keyword evidence="9 11" id="KW-0472">Membrane</keyword>
<keyword evidence="14" id="KW-1185">Reference proteome</keyword>
<comment type="subcellular location">
    <subcellularLocation>
        <location evidence="2">Golgi apparatus membrane</location>
        <topology evidence="2">Multi-pass membrane protein</topology>
    </subcellularLocation>
</comment>
<sequence>MSSPYPPAYRPSPSISPSRPNPNPYDRPPVVSSGFQPARPYQPSSQQQSQSQSQSQYNPNAYNAPYSGAPNAAMSAVEPEEDEDDEGSLFDFKKMKWWWFWLRKQGIPWYIIGILLIVLTALMTIYHTQIVAWLSPAATCMRECQAGRSPCGNPVRHLLPPLFGHEIVAVLCGVVWGPWIGFGIVVLGTFLGKVGNFYAFKYCCHARSEKHEKSTPWYACLARVVREASHLRFTAFQGLLILDGRAGRMAYMRSCRG</sequence>
<evidence type="ECO:0000256" key="9">
    <source>
        <dbReference type="ARBA" id="ARBA00023136"/>
    </source>
</evidence>
<evidence type="ECO:0000259" key="12">
    <source>
        <dbReference type="Pfam" id="PF09335"/>
    </source>
</evidence>
<keyword evidence="8" id="KW-0333">Golgi apparatus</keyword>
<gene>
    <name evidence="13" type="ORF">CALVIDRAFT_568734</name>
</gene>
<evidence type="ECO:0000256" key="7">
    <source>
        <dbReference type="ARBA" id="ARBA00022989"/>
    </source>
</evidence>
<feature type="transmembrane region" description="Helical" evidence="11">
    <location>
        <begin position="107"/>
        <end position="126"/>
    </location>
</feature>
<keyword evidence="7 11" id="KW-1133">Transmembrane helix</keyword>
<proteinExistence type="inferred from homology"/>
<dbReference type="PANTHER" id="PTHR47549">
    <property type="entry name" value="GOLGI APPARATUS MEMBRANE PROTEIN TVP38-RELATED"/>
    <property type="match status" value="1"/>
</dbReference>
<feature type="region of interest" description="Disordered" evidence="10">
    <location>
        <begin position="1"/>
        <end position="62"/>
    </location>
</feature>
<dbReference type="EMBL" id="KV417333">
    <property type="protein sequence ID" value="KZO90863.1"/>
    <property type="molecule type" value="Genomic_DNA"/>
</dbReference>